<keyword evidence="2" id="KW-0175">Coiled coil</keyword>
<organism evidence="4 5">
    <name type="scientific">Thalassoglobus neptunius</name>
    <dbReference type="NCBI Taxonomy" id="1938619"/>
    <lineage>
        <taxon>Bacteria</taxon>
        <taxon>Pseudomonadati</taxon>
        <taxon>Planctomycetota</taxon>
        <taxon>Planctomycetia</taxon>
        <taxon>Planctomycetales</taxon>
        <taxon>Planctomycetaceae</taxon>
        <taxon>Thalassoglobus</taxon>
    </lineage>
</organism>
<reference evidence="4 5" key="1">
    <citation type="submission" date="2019-02" db="EMBL/GenBank/DDBJ databases">
        <title>Deep-cultivation of Planctomycetes and their phenomic and genomic characterization uncovers novel biology.</title>
        <authorList>
            <person name="Wiegand S."/>
            <person name="Jogler M."/>
            <person name="Boedeker C."/>
            <person name="Pinto D."/>
            <person name="Vollmers J."/>
            <person name="Rivas-Marin E."/>
            <person name="Kohn T."/>
            <person name="Peeters S.H."/>
            <person name="Heuer A."/>
            <person name="Rast P."/>
            <person name="Oberbeckmann S."/>
            <person name="Bunk B."/>
            <person name="Jeske O."/>
            <person name="Meyerdierks A."/>
            <person name="Storesund J.E."/>
            <person name="Kallscheuer N."/>
            <person name="Luecker S."/>
            <person name="Lage O.M."/>
            <person name="Pohl T."/>
            <person name="Merkel B.J."/>
            <person name="Hornburger P."/>
            <person name="Mueller R.-W."/>
            <person name="Bruemmer F."/>
            <person name="Labrenz M."/>
            <person name="Spormann A.M."/>
            <person name="Op Den Camp H."/>
            <person name="Overmann J."/>
            <person name="Amann R."/>
            <person name="Jetten M.S.M."/>
            <person name="Mascher T."/>
            <person name="Medema M.H."/>
            <person name="Devos D.P."/>
            <person name="Kaster A.-K."/>
            <person name="Ovreas L."/>
            <person name="Rohde M."/>
            <person name="Galperin M.Y."/>
            <person name="Jogler C."/>
        </authorList>
    </citation>
    <scope>NUCLEOTIDE SEQUENCE [LARGE SCALE GENOMIC DNA]</scope>
    <source>
        <strain evidence="4 5">KOR42</strain>
    </source>
</reference>
<dbReference type="PANTHER" id="PTHR30329">
    <property type="entry name" value="STATOR ELEMENT OF FLAGELLAR MOTOR COMPLEX"/>
    <property type="match status" value="1"/>
</dbReference>
<dbReference type="Proteomes" id="UP000317243">
    <property type="component" value="Unassembled WGS sequence"/>
</dbReference>
<name>A0A5C5X9P8_9PLAN</name>
<dbReference type="CDD" id="cd07185">
    <property type="entry name" value="OmpA_C-like"/>
    <property type="match status" value="1"/>
</dbReference>
<sequence length="266" mass="29498">MSQDIRKLCLIFSLFSFVGCHGYAPAWQVRQAQLRTYEMYHARQHLATELAGAQQSLGQMAMEKQQLEQSLAAANQRIDNLAMERSRLQEQYTTLLTNLPEESPLSGAASRRLQELAERYSEFEFDPATGISRFTGDLLFATGSDQVQSGGSKVLNEFAAIMNSSDTRDFNIVVVGHTDDQPVSKPSTRSRHETNWELSAHRATAVVKTLAKSGLSEPRMSIAGYSMYQPTAPNSDESGRQQNRRVEIFIVAPDTSIASNGSSPMK</sequence>
<dbReference type="Gene3D" id="3.30.1330.60">
    <property type="entry name" value="OmpA-like domain"/>
    <property type="match status" value="1"/>
</dbReference>
<dbReference type="InterPro" id="IPR036737">
    <property type="entry name" value="OmpA-like_sf"/>
</dbReference>
<evidence type="ECO:0000259" key="3">
    <source>
        <dbReference type="PROSITE" id="PS51123"/>
    </source>
</evidence>
<dbReference type="InterPro" id="IPR006665">
    <property type="entry name" value="OmpA-like"/>
</dbReference>
<dbReference type="Pfam" id="PF00691">
    <property type="entry name" value="OmpA"/>
    <property type="match status" value="1"/>
</dbReference>
<dbReference type="PROSITE" id="PS51257">
    <property type="entry name" value="PROKAR_LIPOPROTEIN"/>
    <property type="match status" value="1"/>
</dbReference>
<evidence type="ECO:0000256" key="2">
    <source>
        <dbReference type="SAM" id="Coils"/>
    </source>
</evidence>
<accession>A0A5C5X9P8</accession>
<keyword evidence="5" id="KW-1185">Reference proteome</keyword>
<evidence type="ECO:0000313" key="4">
    <source>
        <dbReference type="EMBL" id="TWT59043.1"/>
    </source>
</evidence>
<feature type="coiled-coil region" evidence="2">
    <location>
        <begin position="50"/>
        <end position="98"/>
    </location>
</feature>
<dbReference type="InterPro" id="IPR050330">
    <property type="entry name" value="Bact_OuterMem_StrucFunc"/>
</dbReference>
<evidence type="ECO:0000313" key="5">
    <source>
        <dbReference type="Proteomes" id="UP000317243"/>
    </source>
</evidence>
<dbReference type="PROSITE" id="PS51123">
    <property type="entry name" value="OMPA_2"/>
    <property type="match status" value="1"/>
</dbReference>
<dbReference type="GO" id="GO:0016020">
    <property type="term" value="C:membrane"/>
    <property type="evidence" value="ECO:0007669"/>
    <property type="project" value="UniProtKB-UniRule"/>
</dbReference>
<proteinExistence type="predicted"/>
<gene>
    <name evidence="4" type="primary">motB</name>
    <name evidence="4" type="ORF">KOR42_24320</name>
</gene>
<protein>
    <submittedName>
        <fullName evidence="4">Motility protein B</fullName>
    </submittedName>
</protein>
<dbReference type="PANTHER" id="PTHR30329:SF21">
    <property type="entry name" value="LIPOPROTEIN YIAD-RELATED"/>
    <property type="match status" value="1"/>
</dbReference>
<dbReference type="EMBL" id="SIHI01000001">
    <property type="protein sequence ID" value="TWT59043.1"/>
    <property type="molecule type" value="Genomic_DNA"/>
</dbReference>
<evidence type="ECO:0000256" key="1">
    <source>
        <dbReference type="PROSITE-ProRule" id="PRU00473"/>
    </source>
</evidence>
<dbReference type="SUPFAM" id="SSF103088">
    <property type="entry name" value="OmpA-like"/>
    <property type="match status" value="1"/>
</dbReference>
<comment type="caution">
    <text evidence="4">The sequence shown here is derived from an EMBL/GenBank/DDBJ whole genome shotgun (WGS) entry which is preliminary data.</text>
</comment>
<feature type="domain" description="OmpA-like" evidence="3">
    <location>
        <begin position="127"/>
        <end position="254"/>
    </location>
</feature>
<dbReference type="OrthoDB" id="9815217at2"/>
<keyword evidence="1" id="KW-0472">Membrane</keyword>
<dbReference type="RefSeq" id="WP_146509826.1">
    <property type="nucleotide sequence ID" value="NZ_SIHI01000001.1"/>
</dbReference>
<dbReference type="AlphaFoldDB" id="A0A5C5X9P8"/>